<keyword evidence="2" id="KW-1185">Reference proteome</keyword>
<protein>
    <submittedName>
        <fullName evidence="1">Uncharacterized protein</fullName>
    </submittedName>
</protein>
<accession>A0A9Q8T736</accession>
<evidence type="ECO:0000313" key="1">
    <source>
        <dbReference type="EMBL" id="UQC90454.1"/>
    </source>
</evidence>
<dbReference type="RefSeq" id="XP_049152055.1">
    <property type="nucleotide sequence ID" value="XM_049294908.1"/>
</dbReference>
<dbReference type="AlphaFoldDB" id="A0A9Q8T736"/>
<name>A0A9Q8T736_9PEZI</name>
<organism evidence="1 2">
    <name type="scientific">Colletotrichum lupini</name>
    <dbReference type="NCBI Taxonomy" id="145971"/>
    <lineage>
        <taxon>Eukaryota</taxon>
        <taxon>Fungi</taxon>
        <taxon>Dikarya</taxon>
        <taxon>Ascomycota</taxon>
        <taxon>Pezizomycotina</taxon>
        <taxon>Sordariomycetes</taxon>
        <taxon>Hypocreomycetidae</taxon>
        <taxon>Glomerellales</taxon>
        <taxon>Glomerellaceae</taxon>
        <taxon>Colletotrichum</taxon>
        <taxon>Colletotrichum acutatum species complex</taxon>
    </lineage>
</organism>
<dbReference type="GeneID" id="73349918"/>
<reference evidence="1" key="1">
    <citation type="journal article" date="2021" name="Mol. Plant Microbe Interact.">
        <title>Complete Genome Sequence of the Plant-Pathogenic Fungus Colletotrichum lupini.</title>
        <authorList>
            <person name="Baroncelli R."/>
            <person name="Pensec F."/>
            <person name="Da Lio D."/>
            <person name="Boufleur T."/>
            <person name="Vicente I."/>
            <person name="Sarrocco S."/>
            <person name="Picot A."/>
            <person name="Baraldi E."/>
            <person name="Sukno S."/>
            <person name="Thon M."/>
            <person name="Le Floch G."/>
        </authorList>
    </citation>
    <scope>NUCLEOTIDE SEQUENCE</scope>
    <source>
        <strain evidence="1">IMI 504893</strain>
    </source>
</reference>
<dbReference type="Proteomes" id="UP000830671">
    <property type="component" value="Chromosome 9"/>
</dbReference>
<dbReference type="EMBL" id="CP019481">
    <property type="protein sequence ID" value="UQC90454.1"/>
    <property type="molecule type" value="Genomic_DNA"/>
</dbReference>
<dbReference type="KEGG" id="clup:CLUP02_15984"/>
<sequence length="58" mass="6409">MAAHIQLMERTSFGKDIGAEKYAALIVFLILTVALEEGLRASLGWSSDFTEKSSVHLR</sequence>
<proteinExistence type="predicted"/>
<gene>
    <name evidence="1" type="ORF">CLUP02_15984</name>
</gene>
<evidence type="ECO:0000313" key="2">
    <source>
        <dbReference type="Proteomes" id="UP000830671"/>
    </source>
</evidence>